<name>A0A1X7GM49_9HYPH</name>
<evidence type="ECO:0000313" key="2">
    <source>
        <dbReference type="EMBL" id="SMF71368.1"/>
    </source>
</evidence>
<protein>
    <recommendedName>
        <fullName evidence="4">Integral membrane protein</fullName>
    </recommendedName>
</protein>
<reference evidence="3" key="1">
    <citation type="submission" date="2017-04" db="EMBL/GenBank/DDBJ databases">
        <authorList>
            <person name="Varghese N."/>
            <person name="Submissions S."/>
        </authorList>
    </citation>
    <scope>NUCLEOTIDE SEQUENCE [LARGE SCALE GENOMIC DNA]</scope>
    <source>
        <strain evidence="3">B4P</strain>
    </source>
</reference>
<feature type="transmembrane region" description="Helical" evidence="1">
    <location>
        <begin position="12"/>
        <end position="33"/>
    </location>
</feature>
<evidence type="ECO:0000256" key="1">
    <source>
        <dbReference type="SAM" id="Phobius"/>
    </source>
</evidence>
<feature type="transmembrane region" description="Helical" evidence="1">
    <location>
        <begin position="140"/>
        <end position="159"/>
    </location>
</feature>
<dbReference type="InterPro" id="IPR049713">
    <property type="entry name" value="Pr6Pr-like"/>
</dbReference>
<proteinExistence type="predicted"/>
<dbReference type="RefSeq" id="WP_085424633.1">
    <property type="nucleotide sequence ID" value="NZ_FXAF01000011.1"/>
</dbReference>
<keyword evidence="1" id="KW-1133">Transmembrane helix</keyword>
<dbReference type="EMBL" id="FXAF01000011">
    <property type="protein sequence ID" value="SMF71368.1"/>
    <property type="molecule type" value="Genomic_DNA"/>
</dbReference>
<keyword evidence="1" id="KW-0472">Membrane</keyword>
<dbReference type="Proteomes" id="UP000192903">
    <property type="component" value="Unassembled WGS sequence"/>
</dbReference>
<keyword evidence="1" id="KW-0812">Transmembrane</keyword>
<accession>A0A1X7GM49</accession>
<dbReference type="AlphaFoldDB" id="A0A1X7GM49"/>
<feature type="transmembrane region" description="Helical" evidence="1">
    <location>
        <begin position="39"/>
        <end position="63"/>
    </location>
</feature>
<feature type="transmembrane region" description="Helical" evidence="1">
    <location>
        <begin position="75"/>
        <end position="96"/>
    </location>
</feature>
<feature type="transmembrane region" description="Helical" evidence="1">
    <location>
        <begin position="108"/>
        <end position="128"/>
    </location>
</feature>
<dbReference type="STRING" id="464029.SAMN02982989_4016"/>
<keyword evidence="3" id="KW-1185">Reference proteome</keyword>
<feature type="transmembrane region" description="Helical" evidence="1">
    <location>
        <begin position="179"/>
        <end position="199"/>
    </location>
</feature>
<evidence type="ECO:0008006" key="4">
    <source>
        <dbReference type="Google" id="ProtNLM"/>
    </source>
</evidence>
<dbReference type="NCBIfam" id="NF038065">
    <property type="entry name" value="Pr6Pr"/>
    <property type="match status" value="1"/>
</dbReference>
<sequence length="210" mass="22978">MFPVRTSILSRILAAVIAVSAWVGILIELNTVMSNGATLLPAIWAIFGYFTIITNFLVALLFTHVAIAGLRPGHAWAAGGLALSIMLVGIVFALLLQGLRELSGAGALANFLLHRLNPVFVPLFWLSLVPKNTLSFRAPFQWMLYPVLYFVYAAIRGTIEGRYAYPFLDAGNLGWTQVFLNAAAIAIGYLVVGAGMVWLDRRFVRPVARE</sequence>
<evidence type="ECO:0000313" key="3">
    <source>
        <dbReference type="Proteomes" id="UP000192903"/>
    </source>
</evidence>
<gene>
    <name evidence="2" type="ORF">SAMN02982989_4016</name>
</gene>
<dbReference type="OrthoDB" id="9809977at2"/>
<organism evidence="2 3">
    <name type="scientific">Xaviernesmea oryzae</name>
    <dbReference type="NCBI Taxonomy" id="464029"/>
    <lineage>
        <taxon>Bacteria</taxon>
        <taxon>Pseudomonadati</taxon>
        <taxon>Pseudomonadota</taxon>
        <taxon>Alphaproteobacteria</taxon>
        <taxon>Hyphomicrobiales</taxon>
        <taxon>Rhizobiaceae</taxon>
        <taxon>Rhizobium/Agrobacterium group</taxon>
        <taxon>Xaviernesmea</taxon>
    </lineage>
</organism>